<sequence>MSLLSVDAAFALLMEGAAAIEGTESLALHDAHGRILAADLVALRTQPAFAASAMDGYALRAADADATLVPLSVIGESAAGRAFNGSLGPGEAVRIFTGAPVPAGADAILIQENADRLSPDKVLPLEPAVTGRHIRKAGADFSAGDVLLEGSTRLTAGAVALAASGGYPRVTVRRRPRVAILATGDELVLPGESVGPSQIVASNSYGVTAMVAATGAEALDYGIAHDDAEEIGGFLDRARAENVDIFVTIGGASVGDHDLVGQVFASRGVALDFWKVAMRPGKPLMAGRFGPMRLVGLPGNPASSMVAATLFLKPLVAALAGFPRIPIYRDAVLGADMPENDLRADFIRARLGHSHAVTPIVTPFGRQDSSLLSIYAHADVLLLREPFAPAAKAGDPCRYIVLD</sequence>
<dbReference type="PANTHER" id="PTHR10192">
    <property type="entry name" value="MOLYBDOPTERIN BIOSYNTHESIS PROTEIN"/>
    <property type="match status" value="1"/>
</dbReference>
<keyword evidence="6 11" id="KW-0808">Transferase</keyword>
<comment type="catalytic activity">
    <reaction evidence="10">
        <text>adenylyl-molybdopterin + molybdate = Mo-molybdopterin + AMP + H(+)</text>
        <dbReference type="Rhea" id="RHEA:35047"/>
        <dbReference type="ChEBI" id="CHEBI:15378"/>
        <dbReference type="ChEBI" id="CHEBI:36264"/>
        <dbReference type="ChEBI" id="CHEBI:62727"/>
        <dbReference type="ChEBI" id="CHEBI:71302"/>
        <dbReference type="ChEBI" id="CHEBI:456215"/>
        <dbReference type="EC" id="2.10.1.1"/>
    </reaction>
</comment>
<dbReference type="SMART" id="SM00852">
    <property type="entry name" value="MoCF_biosynth"/>
    <property type="match status" value="1"/>
</dbReference>
<dbReference type="Gene3D" id="3.90.105.10">
    <property type="entry name" value="Molybdopterin biosynthesis moea protein, domain 2"/>
    <property type="match status" value="1"/>
</dbReference>
<keyword evidence="9 11" id="KW-0501">Molybdenum cofactor biosynthesis</keyword>
<dbReference type="PANTHER" id="PTHR10192:SF5">
    <property type="entry name" value="GEPHYRIN"/>
    <property type="match status" value="1"/>
</dbReference>
<evidence type="ECO:0000313" key="14">
    <source>
        <dbReference type="Proteomes" id="UP000613160"/>
    </source>
</evidence>
<dbReference type="InterPro" id="IPR036135">
    <property type="entry name" value="MoeA_linker/N_sf"/>
</dbReference>
<dbReference type="SUPFAM" id="SSF63882">
    <property type="entry name" value="MoeA N-terminal region -like"/>
    <property type="match status" value="1"/>
</dbReference>
<evidence type="ECO:0000256" key="10">
    <source>
        <dbReference type="ARBA" id="ARBA00047317"/>
    </source>
</evidence>
<evidence type="ECO:0000256" key="2">
    <source>
        <dbReference type="ARBA" id="ARBA00002901"/>
    </source>
</evidence>
<accession>A0A916Y0R9</accession>
<dbReference type="Gene3D" id="2.40.340.10">
    <property type="entry name" value="MoeA, C-terminal, domain IV"/>
    <property type="match status" value="1"/>
</dbReference>
<proteinExistence type="inferred from homology"/>
<dbReference type="EMBL" id="BMJJ01000007">
    <property type="protein sequence ID" value="GGD25191.1"/>
    <property type="molecule type" value="Genomic_DNA"/>
</dbReference>
<evidence type="ECO:0000256" key="1">
    <source>
        <dbReference type="ARBA" id="ARBA00001946"/>
    </source>
</evidence>
<keyword evidence="8 11" id="KW-0460">Magnesium</keyword>
<name>A0A916Y0R9_9HYPH</name>
<dbReference type="InterPro" id="IPR001453">
    <property type="entry name" value="MoaB/Mog_dom"/>
</dbReference>
<gene>
    <name evidence="13" type="ORF">GCM10011335_30180</name>
</gene>
<evidence type="ECO:0000256" key="9">
    <source>
        <dbReference type="ARBA" id="ARBA00023150"/>
    </source>
</evidence>
<dbReference type="SUPFAM" id="SSF53218">
    <property type="entry name" value="Molybdenum cofactor biosynthesis proteins"/>
    <property type="match status" value="1"/>
</dbReference>
<evidence type="ECO:0000256" key="11">
    <source>
        <dbReference type="RuleBase" id="RU365090"/>
    </source>
</evidence>
<dbReference type="Gene3D" id="2.170.190.11">
    <property type="entry name" value="Molybdopterin biosynthesis moea protein, domain 3"/>
    <property type="match status" value="1"/>
</dbReference>
<dbReference type="AlphaFoldDB" id="A0A916Y0R9"/>
<dbReference type="InterPro" id="IPR005110">
    <property type="entry name" value="MoeA_linker/N"/>
</dbReference>
<dbReference type="GO" id="GO:0061599">
    <property type="term" value="F:molybdopterin molybdotransferase activity"/>
    <property type="evidence" value="ECO:0007669"/>
    <property type="project" value="UniProtKB-UniRule"/>
</dbReference>
<dbReference type="Pfam" id="PF00994">
    <property type="entry name" value="MoCF_biosynth"/>
    <property type="match status" value="1"/>
</dbReference>
<dbReference type="FunFam" id="3.40.980.10:FF:000004">
    <property type="entry name" value="Molybdopterin molybdenumtransferase"/>
    <property type="match status" value="1"/>
</dbReference>
<evidence type="ECO:0000259" key="12">
    <source>
        <dbReference type="SMART" id="SM00852"/>
    </source>
</evidence>
<dbReference type="EC" id="2.10.1.1" evidence="11"/>
<dbReference type="Gene3D" id="3.40.980.10">
    <property type="entry name" value="MoaB/Mog-like domain"/>
    <property type="match status" value="1"/>
</dbReference>
<dbReference type="Pfam" id="PF03453">
    <property type="entry name" value="MoeA_N"/>
    <property type="match status" value="1"/>
</dbReference>
<dbReference type="RefSeq" id="WP_188852122.1">
    <property type="nucleotide sequence ID" value="NZ_BMJJ01000007.1"/>
</dbReference>
<evidence type="ECO:0000256" key="6">
    <source>
        <dbReference type="ARBA" id="ARBA00022679"/>
    </source>
</evidence>
<feature type="domain" description="MoaB/Mog" evidence="12">
    <location>
        <begin position="179"/>
        <end position="318"/>
    </location>
</feature>
<keyword evidence="7 11" id="KW-0479">Metal-binding</keyword>
<dbReference type="GO" id="GO:0006777">
    <property type="term" value="P:Mo-molybdopterin cofactor biosynthetic process"/>
    <property type="evidence" value="ECO:0007669"/>
    <property type="project" value="UniProtKB-UniRule"/>
</dbReference>
<comment type="similarity">
    <text evidence="4 11">Belongs to the MoeA family.</text>
</comment>
<reference evidence="13" key="1">
    <citation type="journal article" date="2014" name="Int. J. Syst. Evol. Microbiol.">
        <title>Complete genome sequence of Corynebacterium casei LMG S-19264T (=DSM 44701T), isolated from a smear-ripened cheese.</title>
        <authorList>
            <consortium name="US DOE Joint Genome Institute (JGI-PGF)"/>
            <person name="Walter F."/>
            <person name="Albersmeier A."/>
            <person name="Kalinowski J."/>
            <person name="Ruckert C."/>
        </authorList>
    </citation>
    <scope>NUCLEOTIDE SEQUENCE</scope>
    <source>
        <strain evidence="13">CGMCC 1.15493</strain>
    </source>
</reference>
<reference evidence="13" key="2">
    <citation type="submission" date="2020-09" db="EMBL/GenBank/DDBJ databases">
        <authorList>
            <person name="Sun Q."/>
            <person name="Zhou Y."/>
        </authorList>
    </citation>
    <scope>NUCLEOTIDE SEQUENCE</scope>
    <source>
        <strain evidence="13">CGMCC 1.15493</strain>
    </source>
</reference>
<dbReference type="Proteomes" id="UP000613160">
    <property type="component" value="Unassembled WGS sequence"/>
</dbReference>
<evidence type="ECO:0000313" key="13">
    <source>
        <dbReference type="EMBL" id="GGD25191.1"/>
    </source>
</evidence>
<dbReference type="GO" id="GO:0005829">
    <property type="term" value="C:cytosol"/>
    <property type="evidence" value="ECO:0007669"/>
    <property type="project" value="TreeGrafter"/>
</dbReference>
<comment type="cofactor">
    <cofactor evidence="1 11">
        <name>Mg(2+)</name>
        <dbReference type="ChEBI" id="CHEBI:18420"/>
    </cofactor>
</comment>
<evidence type="ECO:0000256" key="5">
    <source>
        <dbReference type="ARBA" id="ARBA00022505"/>
    </source>
</evidence>
<comment type="function">
    <text evidence="2 11">Catalyzes the insertion of molybdate into adenylated molybdopterin with the concomitant release of AMP.</text>
</comment>
<evidence type="ECO:0000256" key="4">
    <source>
        <dbReference type="ARBA" id="ARBA00010763"/>
    </source>
</evidence>
<keyword evidence="5 11" id="KW-0500">Molybdenum</keyword>
<protein>
    <recommendedName>
        <fullName evidence="11">Molybdopterin molybdenumtransferase</fullName>
        <ecNumber evidence="11">2.10.1.1</ecNumber>
    </recommendedName>
</protein>
<dbReference type="InterPro" id="IPR005111">
    <property type="entry name" value="MoeA_C_domain_IV"/>
</dbReference>
<dbReference type="GO" id="GO:0046872">
    <property type="term" value="F:metal ion binding"/>
    <property type="evidence" value="ECO:0007669"/>
    <property type="project" value="UniProtKB-UniRule"/>
</dbReference>
<dbReference type="InterPro" id="IPR038987">
    <property type="entry name" value="MoeA-like"/>
</dbReference>
<dbReference type="SUPFAM" id="SSF63867">
    <property type="entry name" value="MoeA C-terminal domain-like"/>
    <property type="match status" value="1"/>
</dbReference>
<evidence type="ECO:0000256" key="8">
    <source>
        <dbReference type="ARBA" id="ARBA00022842"/>
    </source>
</evidence>
<dbReference type="InterPro" id="IPR036688">
    <property type="entry name" value="MoeA_C_domain_IV_sf"/>
</dbReference>
<dbReference type="Pfam" id="PF03454">
    <property type="entry name" value="MoeA_C"/>
    <property type="match status" value="1"/>
</dbReference>
<comment type="caution">
    <text evidence="13">The sequence shown here is derived from an EMBL/GenBank/DDBJ whole genome shotgun (WGS) entry which is preliminary data.</text>
</comment>
<dbReference type="NCBIfam" id="NF045515">
    <property type="entry name" value="Glp_gephyrin"/>
    <property type="match status" value="1"/>
</dbReference>
<organism evidence="13 14">
    <name type="scientific">Aureimonas glaciei</name>
    <dbReference type="NCBI Taxonomy" id="1776957"/>
    <lineage>
        <taxon>Bacteria</taxon>
        <taxon>Pseudomonadati</taxon>
        <taxon>Pseudomonadota</taxon>
        <taxon>Alphaproteobacteria</taxon>
        <taxon>Hyphomicrobiales</taxon>
        <taxon>Aurantimonadaceae</taxon>
        <taxon>Aureimonas</taxon>
    </lineage>
</organism>
<dbReference type="CDD" id="cd00887">
    <property type="entry name" value="MoeA"/>
    <property type="match status" value="1"/>
</dbReference>
<evidence type="ECO:0000256" key="7">
    <source>
        <dbReference type="ARBA" id="ARBA00022723"/>
    </source>
</evidence>
<keyword evidence="14" id="KW-1185">Reference proteome</keyword>
<dbReference type="InterPro" id="IPR036425">
    <property type="entry name" value="MoaB/Mog-like_dom_sf"/>
</dbReference>
<comment type="pathway">
    <text evidence="3 11">Cofactor biosynthesis; molybdopterin biosynthesis.</text>
</comment>
<evidence type="ECO:0000256" key="3">
    <source>
        <dbReference type="ARBA" id="ARBA00005046"/>
    </source>
</evidence>